<dbReference type="AlphaFoldDB" id="G7HZT7"/>
<dbReference type="SUPFAM" id="SSF53474">
    <property type="entry name" value="alpha/beta-Hydrolases"/>
    <property type="match status" value="1"/>
</dbReference>
<evidence type="ECO:0000256" key="1">
    <source>
        <dbReference type="SAM" id="MobiDB-lite"/>
    </source>
</evidence>
<feature type="compositionally biased region" description="Basic and acidic residues" evidence="1">
    <location>
        <begin position="189"/>
        <end position="208"/>
    </location>
</feature>
<dbReference type="GO" id="GO:0016747">
    <property type="term" value="F:acyltransferase activity, transferring groups other than amino-acyl groups"/>
    <property type="evidence" value="ECO:0007669"/>
    <property type="project" value="TreeGrafter"/>
</dbReference>
<feature type="compositionally biased region" description="Low complexity" evidence="1">
    <location>
        <begin position="99"/>
        <end position="108"/>
    </location>
</feature>
<dbReference type="PANTHER" id="PTHR48098">
    <property type="entry name" value="ENTEROCHELIN ESTERASE-RELATED"/>
    <property type="match status" value="1"/>
</dbReference>
<dbReference type="InterPro" id="IPR050583">
    <property type="entry name" value="Mycobacterial_A85_antigen"/>
</dbReference>
<organism evidence="2 3">
    <name type="scientific">Corynebacterium casei UCMA 3821</name>
    <dbReference type="NCBI Taxonomy" id="1110505"/>
    <lineage>
        <taxon>Bacteria</taxon>
        <taxon>Bacillati</taxon>
        <taxon>Actinomycetota</taxon>
        <taxon>Actinomycetes</taxon>
        <taxon>Mycobacteriales</taxon>
        <taxon>Corynebacteriaceae</taxon>
        <taxon>Corynebacterium</taxon>
    </lineage>
</organism>
<dbReference type="Pfam" id="PF00756">
    <property type="entry name" value="Esterase"/>
    <property type="match status" value="1"/>
</dbReference>
<feature type="region of interest" description="Disordered" evidence="1">
    <location>
        <begin position="187"/>
        <end position="208"/>
    </location>
</feature>
<evidence type="ECO:0000313" key="3">
    <source>
        <dbReference type="Proteomes" id="UP000004840"/>
    </source>
</evidence>
<dbReference type="EMBL" id="CAFW01000084">
    <property type="protein sequence ID" value="CCE55702.1"/>
    <property type="molecule type" value="Genomic_DNA"/>
</dbReference>
<dbReference type="Gene3D" id="3.40.50.1820">
    <property type="entry name" value="alpha/beta hydrolase"/>
    <property type="match status" value="1"/>
</dbReference>
<proteinExistence type="predicted"/>
<dbReference type="InterPro" id="IPR000801">
    <property type="entry name" value="Esterase-like"/>
</dbReference>
<protein>
    <submittedName>
        <fullName evidence="2">Putative esterase</fullName>
    </submittedName>
</protein>
<accession>G7HZT7</accession>
<dbReference type="Proteomes" id="UP000004840">
    <property type="component" value="Unassembled WGS sequence"/>
</dbReference>
<sequence length="492" mass="51574">MSKTYATVERRKVNYGSAHIDTTVTGVTINILPSRRLGTKAITAATAAATLALVCIAPSAFAQSGTGPGAFSSEQSSNSETSSNAIDNADELSAENSDRSSTSSFGSSGALDPLLAPRGSAQLPDSVGSGDGSANAGWLGSAATDIQSLRNGLSSFQDEGALLGSAALGSSLAGSSVAEEGNYSIAKEMSSDEDRGAEETVDHGPEPLMMDQRHVEGNLWEVDIWSPANQTVVTNLLLLPEDPAPAPSLVLMSGADGGAGGANWVSETDYEEFFADKHVNVITPMGGGASMYANWLHDDAYAGRQQWQTYLGEEIPQILDAEFNSTNHKAIAGLSMSGGPSLNIAGEYPETFQAAGSFSGFPASSGLLGRFMVNSVISGGEGSSTNAYGLSSSDAWQLNDPSYDPSQLRNTRVFVGTSLGVPSANELLGDWGGLVGIEVVSQYTSNYFTRVAEEAGVEVDRHHEFYGAHTYSLFERQLYKAWDSTFAPALYE</sequence>
<feature type="region of interest" description="Disordered" evidence="1">
    <location>
        <begin position="91"/>
        <end position="133"/>
    </location>
</feature>
<reference evidence="2 3" key="1">
    <citation type="journal article" date="2012" name="J. Bacteriol.">
        <title>Genome Sequence of Corynebacterium casei UCMA 3821, Isolated from a Smear-Ripened Cheese.</title>
        <authorList>
            <person name="Monnet C."/>
            <person name="Loux V."/>
            <person name="Bento P."/>
            <person name="Gibrat J.F."/>
            <person name="Straub C."/>
            <person name="Bonnarme P."/>
            <person name="Landaud S."/>
            <person name="Irlinger F."/>
        </authorList>
    </citation>
    <scope>NUCLEOTIDE SEQUENCE [LARGE SCALE GENOMIC DNA]</scope>
    <source>
        <strain evidence="2 3">UCMA 3821</strain>
    </source>
</reference>
<name>G7HZT7_9CORY</name>
<evidence type="ECO:0000313" key="2">
    <source>
        <dbReference type="EMBL" id="CCE55702.1"/>
    </source>
</evidence>
<dbReference type="InterPro" id="IPR029058">
    <property type="entry name" value="AB_hydrolase_fold"/>
</dbReference>
<gene>
    <name evidence="2" type="ORF">CCAS_11070</name>
</gene>
<dbReference type="PANTHER" id="PTHR48098:SF1">
    <property type="entry name" value="DIACYLGLYCEROL ACYLTRANSFERASE_MYCOLYLTRANSFERASE AG85A"/>
    <property type="match status" value="1"/>
</dbReference>